<feature type="region of interest" description="Disordered" evidence="1">
    <location>
        <begin position="1"/>
        <end position="26"/>
    </location>
</feature>
<proteinExistence type="predicted"/>
<reference evidence="2" key="1">
    <citation type="submission" date="2018-05" db="EMBL/GenBank/DDBJ databases">
        <authorList>
            <person name="Lanie J.A."/>
            <person name="Ng W.-L."/>
            <person name="Kazmierczak K.M."/>
            <person name="Andrzejewski T.M."/>
            <person name="Davidsen T.M."/>
            <person name="Wayne K.J."/>
            <person name="Tettelin H."/>
            <person name="Glass J.I."/>
            <person name="Rusch D."/>
            <person name="Podicherti R."/>
            <person name="Tsui H.-C.T."/>
            <person name="Winkler M.E."/>
        </authorList>
    </citation>
    <scope>NUCLEOTIDE SEQUENCE</scope>
</reference>
<feature type="non-terminal residue" evidence="2">
    <location>
        <position position="1"/>
    </location>
</feature>
<gene>
    <name evidence="2" type="ORF">METZ01_LOCUS336595</name>
</gene>
<protein>
    <submittedName>
        <fullName evidence="2">Uncharacterized protein</fullName>
    </submittedName>
</protein>
<sequence>KGRFLSEDKNKKDSPKKIESKNDANI</sequence>
<dbReference type="EMBL" id="UINC01113849">
    <property type="protein sequence ID" value="SVC83741.1"/>
    <property type="molecule type" value="Genomic_DNA"/>
</dbReference>
<dbReference type="AlphaFoldDB" id="A0A382QHK8"/>
<accession>A0A382QHK8</accession>
<organism evidence="2">
    <name type="scientific">marine metagenome</name>
    <dbReference type="NCBI Taxonomy" id="408172"/>
    <lineage>
        <taxon>unclassified sequences</taxon>
        <taxon>metagenomes</taxon>
        <taxon>ecological metagenomes</taxon>
    </lineage>
</organism>
<evidence type="ECO:0000256" key="1">
    <source>
        <dbReference type="SAM" id="MobiDB-lite"/>
    </source>
</evidence>
<name>A0A382QHK8_9ZZZZ</name>
<evidence type="ECO:0000313" key="2">
    <source>
        <dbReference type="EMBL" id="SVC83741.1"/>
    </source>
</evidence>